<proteinExistence type="predicted"/>
<dbReference type="EMBL" id="BAAAPE010000011">
    <property type="protein sequence ID" value="GAA2083917.1"/>
    <property type="molecule type" value="Genomic_DNA"/>
</dbReference>
<dbReference type="Proteomes" id="UP001500016">
    <property type="component" value="Unassembled WGS sequence"/>
</dbReference>
<evidence type="ECO:0000313" key="1">
    <source>
        <dbReference type="EMBL" id="GAA2083917.1"/>
    </source>
</evidence>
<reference evidence="1 2" key="1">
    <citation type="journal article" date="2019" name="Int. J. Syst. Evol. Microbiol.">
        <title>The Global Catalogue of Microorganisms (GCM) 10K type strain sequencing project: providing services to taxonomists for standard genome sequencing and annotation.</title>
        <authorList>
            <consortium name="The Broad Institute Genomics Platform"/>
            <consortium name="The Broad Institute Genome Sequencing Center for Infectious Disease"/>
            <person name="Wu L."/>
            <person name="Ma J."/>
        </authorList>
    </citation>
    <scope>NUCLEOTIDE SEQUENCE [LARGE SCALE GENOMIC DNA]</scope>
    <source>
        <strain evidence="1 2">JCM 15478</strain>
    </source>
</reference>
<comment type="caution">
    <text evidence="1">The sequence shown here is derived from an EMBL/GenBank/DDBJ whole genome shotgun (WGS) entry which is preliminary data.</text>
</comment>
<sequence length="96" mass="10238">MRRSTFVSGDPGLAIPGHLDPDAMVRFLADSARHSCWHEWLNAACLALPAPTGLSAFGPGMTPPYFMIWGVVSPGPEAPVDRCSIRLLTCAADTLT</sequence>
<name>A0ABN2W4Y8_9ACTN</name>
<accession>A0ABN2W4Y8</accession>
<gene>
    <name evidence="1" type="ORF">GCM10009801_44710</name>
</gene>
<protein>
    <submittedName>
        <fullName evidence="1">Uncharacterized protein</fullName>
    </submittedName>
</protein>
<evidence type="ECO:0000313" key="2">
    <source>
        <dbReference type="Proteomes" id="UP001500016"/>
    </source>
</evidence>
<keyword evidence="2" id="KW-1185">Reference proteome</keyword>
<organism evidence="1 2">
    <name type="scientific">Streptomyces albiaxialis</name>
    <dbReference type="NCBI Taxonomy" id="329523"/>
    <lineage>
        <taxon>Bacteria</taxon>
        <taxon>Bacillati</taxon>
        <taxon>Actinomycetota</taxon>
        <taxon>Actinomycetes</taxon>
        <taxon>Kitasatosporales</taxon>
        <taxon>Streptomycetaceae</taxon>
        <taxon>Streptomyces</taxon>
    </lineage>
</organism>